<name>A0A1H4FS95_9BACT</name>
<keyword evidence="6" id="KW-0406">Ion transport</keyword>
<reference evidence="9 10" key="1">
    <citation type="submission" date="2016-10" db="EMBL/GenBank/DDBJ databases">
        <authorList>
            <person name="de Groot N.N."/>
        </authorList>
    </citation>
    <scope>NUCLEOTIDE SEQUENCE [LARGE SCALE GENOMIC DNA]</scope>
    <source>
        <strain evidence="9 10">DSM 25383</strain>
    </source>
</reference>
<dbReference type="GO" id="GO:0046961">
    <property type="term" value="F:proton-transporting ATPase activity, rotational mechanism"/>
    <property type="evidence" value="ECO:0007669"/>
    <property type="project" value="InterPro"/>
</dbReference>
<feature type="transmembrane region" description="Helical" evidence="8">
    <location>
        <begin position="405"/>
        <end position="429"/>
    </location>
</feature>
<gene>
    <name evidence="9" type="ORF">SAMN05444145_11220</name>
</gene>
<feature type="transmembrane region" description="Helical" evidence="8">
    <location>
        <begin position="325"/>
        <end position="352"/>
    </location>
</feature>
<feature type="transmembrane region" description="Helical" evidence="8">
    <location>
        <begin position="364"/>
        <end position="385"/>
    </location>
</feature>
<dbReference type="EMBL" id="FNRI01000012">
    <property type="protein sequence ID" value="SEA99382.1"/>
    <property type="molecule type" value="Genomic_DNA"/>
</dbReference>
<dbReference type="PANTHER" id="PTHR11629">
    <property type="entry name" value="VACUOLAR PROTON ATPASES"/>
    <property type="match status" value="1"/>
</dbReference>
<keyword evidence="10" id="KW-1185">Reference proteome</keyword>
<comment type="similarity">
    <text evidence="2">Belongs to the V-ATPase 116 kDa subunit family.</text>
</comment>
<evidence type="ECO:0000256" key="5">
    <source>
        <dbReference type="ARBA" id="ARBA00022989"/>
    </source>
</evidence>
<dbReference type="AlphaFoldDB" id="A0A1H4FS95"/>
<evidence type="ECO:0000313" key="10">
    <source>
        <dbReference type="Proteomes" id="UP000183253"/>
    </source>
</evidence>
<organism evidence="9 10">
    <name type="scientific">Alistipes timonensis JC136</name>
    <dbReference type="NCBI Taxonomy" id="1033731"/>
    <lineage>
        <taxon>Bacteria</taxon>
        <taxon>Pseudomonadati</taxon>
        <taxon>Bacteroidota</taxon>
        <taxon>Bacteroidia</taxon>
        <taxon>Bacteroidales</taxon>
        <taxon>Rikenellaceae</taxon>
        <taxon>Alistipes</taxon>
    </lineage>
</organism>
<evidence type="ECO:0000313" key="9">
    <source>
        <dbReference type="EMBL" id="SEA99382.1"/>
    </source>
</evidence>
<protein>
    <submittedName>
        <fullName evidence="9">V/A-type H+-transporting ATPase subunit I</fullName>
    </submittedName>
</protein>
<feature type="transmembrane region" description="Helical" evidence="8">
    <location>
        <begin position="441"/>
        <end position="463"/>
    </location>
</feature>
<evidence type="ECO:0000256" key="1">
    <source>
        <dbReference type="ARBA" id="ARBA00004141"/>
    </source>
</evidence>
<proteinExistence type="inferred from homology"/>
<feature type="transmembrane region" description="Helical" evidence="8">
    <location>
        <begin position="522"/>
        <end position="544"/>
    </location>
</feature>
<dbReference type="Proteomes" id="UP000183253">
    <property type="component" value="Unassembled WGS sequence"/>
</dbReference>
<evidence type="ECO:0000256" key="6">
    <source>
        <dbReference type="ARBA" id="ARBA00023065"/>
    </source>
</evidence>
<evidence type="ECO:0000256" key="4">
    <source>
        <dbReference type="ARBA" id="ARBA00022692"/>
    </source>
</evidence>
<comment type="subcellular location">
    <subcellularLocation>
        <location evidence="1">Membrane</location>
        <topology evidence="1">Multi-pass membrane protein</topology>
    </subcellularLocation>
</comment>
<feature type="transmembrane region" description="Helical" evidence="8">
    <location>
        <begin position="469"/>
        <end position="487"/>
    </location>
</feature>
<dbReference type="GO" id="GO:0007035">
    <property type="term" value="P:vacuolar acidification"/>
    <property type="evidence" value="ECO:0007669"/>
    <property type="project" value="TreeGrafter"/>
</dbReference>
<dbReference type="GO" id="GO:0016471">
    <property type="term" value="C:vacuolar proton-transporting V-type ATPase complex"/>
    <property type="evidence" value="ECO:0007669"/>
    <property type="project" value="TreeGrafter"/>
</dbReference>
<keyword evidence="3" id="KW-0813">Transport</keyword>
<dbReference type="InterPro" id="IPR002490">
    <property type="entry name" value="V-ATPase_116kDa_su"/>
</dbReference>
<evidence type="ECO:0000256" key="3">
    <source>
        <dbReference type="ARBA" id="ARBA00022448"/>
    </source>
</evidence>
<dbReference type="GO" id="GO:0033179">
    <property type="term" value="C:proton-transporting V-type ATPase, V0 domain"/>
    <property type="evidence" value="ECO:0007669"/>
    <property type="project" value="InterPro"/>
</dbReference>
<evidence type="ECO:0000256" key="8">
    <source>
        <dbReference type="SAM" id="Phobius"/>
    </source>
</evidence>
<evidence type="ECO:0000256" key="7">
    <source>
        <dbReference type="ARBA" id="ARBA00023136"/>
    </source>
</evidence>
<evidence type="ECO:0000256" key="2">
    <source>
        <dbReference type="ARBA" id="ARBA00009904"/>
    </source>
</evidence>
<dbReference type="STRING" id="1033731.SAMN05444145_11220"/>
<feature type="transmembrane region" description="Helical" evidence="8">
    <location>
        <begin position="550"/>
        <end position="571"/>
    </location>
</feature>
<keyword evidence="7 8" id="KW-0472">Membrane</keyword>
<keyword evidence="4 8" id="KW-0812">Transmembrane</keyword>
<keyword evidence="5 8" id="KW-1133">Transmembrane helix</keyword>
<dbReference type="GO" id="GO:0051117">
    <property type="term" value="F:ATPase binding"/>
    <property type="evidence" value="ECO:0007669"/>
    <property type="project" value="TreeGrafter"/>
</dbReference>
<accession>A0A1H4FS95</accession>
<sequence length="612" mass="67943">MIAKMSKYDFVLYAAQSEDFIEKLRGLGLVDITTTGWEPSEEDRQLLLDIEGHTKAAEFLKNFRAGEGRFDAKAKAFASGEEAYEHYVAAQREAAALNTEIGRLEKAAEELRPWGAFDVERTKKLADRGIVLRYFFTQRNTFDKMLSEWSESYTISEVSRTDAMVWFVVVAKPGEEVTLDAQEMKTPAMDIREAERRIAEAGKKLGALDAEFSRVAASEELLAEHACSLKERLQGVQVTATAQEAADGTLVVMEGWAEKETSERVDALLEEYPNVVYLKSDPTPEDETPVKLKNGWFARNFELVGDMYARPKYGTMDLTPFFAPFYVLFFGICLNDAGYGAILALMGAFMLYKFRKPGMMRRAAWFATMCGLSTVAFGLFCGSFFGINMNTWFPSVKFFDFQGQFFSIALVIGIVQILFGMTLNIWMTVRSFGLSRALGQLGWFIMLVSCCLAMGLPMAGLAIPGFTSGSAAFYIALGVGAVLMLLLNDPKRNPLVNLGAGLWDLYNNITGLLSDVLSYIRLFAIGLSGGVLALVFNTLAAGFVPEGSGIVVRLLVMIPILLIGHGINLFMSTISSFVHPLRLTFVEFYKNAGFEMAPRNFDPIRKMNDTNE</sequence>
<dbReference type="PANTHER" id="PTHR11629:SF63">
    <property type="entry name" value="V-TYPE PROTON ATPASE SUBUNIT A"/>
    <property type="match status" value="1"/>
</dbReference>